<keyword evidence="1" id="KW-0418">Kinase</keyword>
<dbReference type="SUPFAM" id="SSF56112">
    <property type="entry name" value="Protein kinase-like (PK-like)"/>
    <property type="match status" value="1"/>
</dbReference>
<dbReference type="EMBL" id="JACHDO010000001">
    <property type="protein sequence ID" value="MBB5494859.1"/>
    <property type="molecule type" value="Genomic_DNA"/>
</dbReference>
<evidence type="ECO:0000313" key="1">
    <source>
        <dbReference type="EMBL" id="MBB5494859.1"/>
    </source>
</evidence>
<dbReference type="RefSeq" id="WP_184368971.1">
    <property type="nucleotide sequence ID" value="NZ_BAAAKM010000104.1"/>
</dbReference>
<organism evidence="1 2">
    <name type="scientific">Nocardiopsis metallicus</name>
    <dbReference type="NCBI Taxonomy" id="179819"/>
    <lineage>
        <taxon>Bacteria</taxon>
        <taxon>Bacillati</taxon>
        <taxon>Actinomycetota</taxon>
        <taxon>Actinomycetes</taxon>
        <taxon>Streptosporangiales</taxon>
        <taxon>Nocardiopsidaceae</taxon>
        <taxon>Nocardiopsis</taxon>
    </lineage>
</organism>
<dbReference type="GO" id="GO:0016301">
    <property type="term" value="F:kinase activity"/>
    <property type="evidence" value="ECO:0007669"/>
    <property type="project" value="UniProtKB-KW"/>
</dbReference>
<keyword evidence="2" id="KW-1185">Reference proteome</keyword>
<dbReference type="AlphaFoldDB" id="A0A840WCX7"/>
<evidence type="ECO:0000313" key="2">
    <source>
        <dbReference type="Proteomes" id="UP000579647"/>
    </source>
</evidence>
<sequence>MANSAHRLSWGELPDHLTTAFSDVFGAPVVDEQRQVGGFSPGLASRLGLADGRRVFAKAIHSGRDSHAPGLYRREIQVNQTLPLQAPAPRLRWSFDDGDWVMLVFDDVTGHTPAQPWQHHELERVVATLTGMADALTPAPVGTVPASEDLAVAYSSWRRLSAGESAARVEALPTWARENLGLLTDLEKDWATAAAGDTLAHTDLRADNMLITRERVVLVDWPYAVAAAPWLDLLMLLPSVAVSSPQVNPEQVWRHYLHACGVEEGAVNAVLAALAGDYLTQCQRPAPPNIPALRAHQHAKGEAVLQWLRARLKVQL</sequence>
<keyword evidence="1" id="KW-0808">Transferase</keyword>
<proteinExistence type="predicted"/>
<protein>
    <submittedName>
        <fullName evidence="1">Aminoglycoside phosphotransferase (APT) family kinase protein</fullName>
    </submittedName>
</protein>
<name>A0A840WCX7_9ACTN</name>
<accession>A0A840WCX7</accession>
<gene>
    <name evidence="1" type="ORF">HNR07_005996</name>
</gene>
<comment type="caution">
    <text evidence="1">The sequence shown here is derived from an EMBL/GenBank/DDBJ whole genome shotgun (WGS) entry which is preliminary data.</text>
</comment>
<dbReference type="Proteomes" id="UP000579647">
    <property type="component" value="Unassembled WGS sequence"/>
</dbReference>
<reference evidence="1 2" key="1">
    <citation type="submission" date="2020-08" db="EMBL/GenBank/DDBJ databases">
        <title>Sequencing the genomes of 1000 actinobacteria strains.</title>
        <authorList>
            <person name="Klenk H.-P."/>
        </authorList>
    </citation>
    <scope>NUCLEOTIDE SEQUENCE [LARGE SCALE GENOMIC DNA]</scope>
    <source>
        <strain evidence="1 2">DSM 44598</strain>
    </source>
</reference>
<dbReference type="InterPro" id="IPR011009">
    <property type="entry name" value="Kinase-like_dom_sf"/>
</dbReference>
<dbReference type="Gene3D" id="3.90.1200.10">
    <property type="match status" value="1"/>
</dbReference>